<comment type="caution">
    <text evidence="1">The sequence shown here is derived from an EMBL/GenBank/DDBJ whole genome shotgun (WGS) entry which is preliminary data.</text>
</comment>
<name>A0A915ZDS9_9GLOM</name>
<evidence type="ECO:0008006" key="3">
    <source>
        <dbReference type="Google" id="ProtNLM"/>
    </source>
</evidence>
<accession>A0A915ZDS9</accession>
<dbReference type="OrthoDB" id="10321294at2759"/>
<sequence>MSTICFISWNVWNLHGGNLLIEDEKVSARISDVGLYEPCNYDKSRSQLYGSYHMLRRNFYVAKIKVLPLTWIQDNDPGKRPTASYLNENLEEWIILICDDPNPSKISGKNSIVREKRWRKISQLSKKFFIRKLSS</sequence>
<evidence type="ECO:0000313" key="2">
    <source>
        <dbReference type="Proteomes" id="UP000684084"/>
    </source>
</evidence>
<reference evidence="1" key="1">
    <citation type="submission" date="2020-05" db="EMBL/GenBank/DDBJ databases">
        <authorList>
            <person name="Rincon C."/>
            <person name="Sanders R I."/>
            <person name="Robbins C."/>
            <person name="Chaturvedi A."/>
        </authorList>
    </citation>
    <scope>NUCLEOTIDE SEQUENCE</scope>
    <source>
        <strain evidence="1">CHB12</strain>
    </source>
</reference>
<dbReference type="Proteomes" id="UP000684084">
    <property type="component" value="Unassembled WGS sequence"/>
</dbReference>
<protein>
    <recommendedName>
        <fullName evidence="3">Protein kinase domain-containing protein</fullName>
    </recommendedName>
</protein>
<dbReference type="AlphaFoldDB" id="A0A915ZDS9"/>
<dbReference type="EMBL" id="CAGKOT010000028">
    <property type="protein sequence ID" value="CAB5370974.1"/>
    <property type="molecule type" value="Genomic_DNA"/>
</dbReference>
<organism evidence="1 2">
    <name type="scientific">Rhizophagus irregularis</name>
    <dbReference type="NCBI Taxonomy" id="588596"/>
    <lineage>
        <taxon>Eukaryota</taxon>
        <taxon>Fungi</taxon>
        <taxon>Fungi incertae sedis</taxon>
        <taxon>Mucoromycota</taxon>
        <taxon>Glomeromycotina</taxon>
        <taxon>Glomeromycetes</taxon>
        <taxon>Glomerales</taxon>
        <taxon>Glomeraceae</taxon>
        <taxon>Rhizophagus</taxon>
    </lineage>
</organism>
<evidence type="ECO:0000313" key="1">
    <source>
        <dbReference type="EMBL" id="CAB5370974.1"/>
    </source>
</evidence>
<gene>
    <name evidence="1" type="ORF">CHRIB12_LOCUS12894</name>
</gene>
<proteinExistence type="predicted"/>